<evidence type="ECO:0000256" key="1">
    <source>
        <dbReference type="SAM" id="Phobius"/>
    </source>
</evidence>
<keyword evidence="1" id="KW-0472">Membrane</keyword>
<dbReference type="SUPFAM" id="SSF141673">
    <property type="entry name" value="MOSC N-terminal domain-like"/>
    <property type="match status" value="1"/>
</dbReference>
<evidence type="ECO:0000313" key="3">
    <source>
        <dbReference type="EMBL" id="KAJ7365551.1"/>
    </source>
</evidence>
<dbReference type="Pfam" id="PF03476">
    <property type="entry name" value="MOSC_N"/>
    <property type="match status" value="1"/>
</dbReference>
<evidence type="ECO:0000313" key="4">
    <source>
        <dbReference type="Proteomes" id="UP001163046"/>
    </source>
</evidence>
<sequence length="111" mass="12847">MASFSYSKYLLIGLPVVALAGFAALWWQRNERRRSYMEVGRVSGLFLYPVKSCKGIRVDDVKCFKEGMEFDRHWILIDENDVFVTQRQDPKLALVVPHFEDGKYLCLEAPA</sequence>
<gene>
    <name evidence="3" type="primary">MARC2_1</name>
    <name evidence="3" type="ORF">OS493_005664</name>
</gene>
<protein>
    <submittedName>
        <fullName evidence="3">Mitochondrial amidoxime reducing component 2</fullName>
    </submittedName>
</protein>
<dbReference type="EMBL" id="MU827303">
    <property type="protein sequence ID" value="KAJ7365551.1"/>
    <property type="molecule type" value="Genomic_DNA"/>
</dbReference>
<proteinExistence type="predicted"/>
<organism evidence="3 4">
    <name type="scientific">Desmophyllum pertusum</name>
    <dbReference type="NCBI Taxonomy" id="174260"/>
    <lineage>
        <taxon>Eukaryota</taxon>
        <taxon>Metazoa</taxon>
        <taxon>Cnidaria</taxon>
        <taxon>Anthozoa</taxon>
        <taxon>Hexacorallia</taxon>
        <taxon>Scleractinia</taxon>
        <taxon>Caryophylliina</taxon>
        <taxon>Caryophylliidae</taxon>
        <taxon>Desmophyllum</taxon>
    </lineage>
</organism>
<feature type="transmembrane region" description="Helical" evidence="1">
    <location>
        <begin position="6"/>
        <end position="27"/>
    </location>
</feature>
<keyword evidence="4" id="KW-1185">Reference proteome</keyword>
<dbReference type="Proteomes" id="UP001163046">
    <property type="component" value="Unassembled WGS sequence"/>
</dbReference>
<keyword evidence="1" id="KW-0812">Transmembrane</keyword>
<comment type="caution">
    <text evidence="3">The sequence shown here is derived from an EMBL/GenBank/DDBJ whole genome shotgun (WGS) entry which is preliminary data.</text>
</comment>
<dbReference type="InterPro" id="IPR005303">
    <property type="entry name" value="MOCOS_middle"/>
</dbReference>
<keyword evidence="1" id="KW-1133">Transmembrane helix</keyword>
<name>A0A9W9YSN8_9CNID</name>
<accession>A0A9W9YSN8</accession>
<feature type="domain" description="Molybdenum cofactor sulfurase middle" evidence="2">
    <location>
        <begin position="39"/>
        <end position="110"/>
    </location>
</feature>
<reference evidence="3" key="1">
    <citation type="submission" date="2023-01" db="EMBL/GenBank/DDBJ databases">
        <title>Genome assembly of the deep-sea coral Lophelia pertusa.</title>
        <authorList>
            <person name="Herrera S."/>
            <person name="Cordes E."/>
        </authorList>
    </citation>
    <scope>NUCLEOTIDE SEQUENCE</scope>
    <source>
        <strain evidence="3">USNM1676648</strain>
        <tissue evidence="3">Polyp</tissue>
    </source>
</reference>
<dbReference type="AlphaFoldDB" id="A0A9W9YSN8"/>
<dbReference type="OrthoDB" id="17255at2759"/>
<evidence type="ECO:0000259" key="2">
    <source>
        <dbReference type="Pfam" id="PF03476"/>
    </source>
</evidence>